<dbReference type="InterPro" id="IPR000182">
    <property type="entry name" value="GNAT_dom"/>
</dbReference>
<gene>
    <name evidence="2" type="ORF">HMPREF9630_01530</name>
</gene>
<dbReference type="GO" id="GO:0016747">
    <property type="term" value="F:acyltransferase activity, transferring groups other than amino-acyl groups"/>
    <property type="evidence" value="ECO:0007669"/>
    <property type="project" value="InterPro"/>
</dbReference>
<dbReference type="EMBL" id="AFZF02000014">
    <property type="protein sequence ID" value="EHL17664.1"/>
    <property type="molecule type" value="Genomic_DNA"/>
</dbReference>
<dbReference type="RefSeq" id="WP_009528169.1">
    <property type="nucleotide sequence ID" value="NZ_JH815226.1"/>
</dbReference>
<dbReference type="PANTHER" id="PTHR43415:SF3">
    <property type="entry name" value="GNAT-FAMILY ACETYLTRANSFERASE"/>
    <property type="match status" value="1"/>
</dbReference>
<evidence type="ECO:0000259" key="1">
    <source>
        <dbReference type="PROSITE" id="PS51186"/>
    </source>
</evidence>
<evidence type="ECO:0000313" key="3">
    <source>
        <dbReference type="Proteomes" id="UP000017818"/>
    </source>
</evidence>
<accession>V9HQD9</accession>
<dbReference type="Gene3D" id="3.40.630.30">
    <property type="match status" value="1"/>
</dbReference>
<reference evidence="2 3" key="1">
    <citation type="submission" date="2012-05" db="EMBL/GenBank/DDBJ databases">
        <title>The Genome Sequence of Eubacteriaceae bacterium CM2.</title>
        <authorList>
            <consortium name="The Broad Institute Genome Sequencing Platform"/>
            <person name="Earl A."/>
            <person name="Ward D."/>
            <person name="Feldgarden M."/>
            <person name="Gevers D."/>
            <person name="Sizova M."/>
            <person name="Hazen A."/>
            <person name="Epstein S."/>
            <person name="Walker B."/>
            <person name="Young S.K."/>
            <person name="Zeng Q."/>
            <person name="Gargeya S."/>
            <person name="Fitzgerald M."/>
            <person name="Haas B."/>
            <person name="Abouelleil A."/>
            <person name="Alvarado L."/>
            <person name="Arachchi H.M."/>
            <person name="Berlin A."/>
            <person name="Chapman S.B."/>
            <person name="Goldberg J."/>
            <person name="Griggs A."/>
            <person name="Gujja S."/>
            <person name="Hansen M."/>
            <person name="Howarth C."/>
            <person name="Imamovic A."/>
            <person name="Larimer J."/>
            <person name="McCowen C."/>
            <person name="Montmayeur A."/>
            <person name="Murphy C."/>
            <person name="Neiman D."/>
            <person name="Pearson M."/>
            <person name="Priest M."/>
            <person name="Roberts A."/>
            <person name="Saif S."/>
            <person name="Shea T."/>
            <person name="Sisk P."/>
            <person name="Sykes S."/>
            <person name="Wortman J."/>
            <person name="Nusbaum C."/>
            <person name="Birren B."/>
        </authorList>
    </citation>
    <scope>NUCLEOTIDE SEQUENCE [LARGE SCALE GENOMIC DNA]</scope>
    <source>
        <strain evidence="2 3">CM2</strain>
    </source>
</reference>
<evidence type="ECO:0000313" key="2">
    <source>
        <dbReference type="EMBL" id="EHL17664.1"/>
    </source>
</evidence>
<organism evidence="2 3">
    <name type="scientific">Peptoanaerobacter stomatis</name>
    <dbReference type="NCBI Taxonomy" id="796937"/>
    <lineage>
        <taxon>Bacteria</taxon>
        <taxon>Bacillati</taxon>
        <taxon>Bacillota</taxon>
        <taxon>Clostridia</taxon>
        <taxon>Peptostreptococcales</taxon>
        <taxon>Filifactoraceae</taxon>
        <taxon>Peptoanaerobacter</taxon>
    </lineage>
</organism>
<dbReference type="PANTHER" id="PTHR43415">
    <property type="entry name" value="SPERMIDINE N(1)-ACETYLTRANSFERASE"/>
    <property type="match status" value="1"/>
</dbReference>
<proteinExistence type="predicted"/>
<dbReference type="PROSITE" id="PS51186">
    <property type="entry name" value="GNAT"/>
    <property type="match status" value="1"/>
</dbReference>
<dbReference type="SUPFAM" id="SSF55729">
    <property type="entry name" value="Acyl-CoA N-acyltransferases (Nat)"/>
    <property type="match status" value="1"/>
</dbReference>
<dbReference type="Pfam" id="PF00583">
    <property type="entry name" value="Acetyltransf_1"/>
    <property type="match status" value="1"/>
</dbReference>
<name>V9HQD9_9FIRM</name>
<feature type="domain" description="N-acetyltransferase" evidence="1">
    <location>
        <begin position="3"/>
        <end position="167"/>
    </location>
</feature>
<protein>
    <recommendedName>
        <fullName evidence="1">N-acetyltransferase domain-containing protein</fullName>
    </recommendedName>
</protein>
<dbReference type="Proteomes" id="UP000017818">
    <property type="component" value="Unassembled WGS sequence"/>
</dbReference>
<dbReference type="CDD" id="cd04301">
    <property type="entry name" value="NAT_SF"/>
    <property type="match status" value="1"/>
</dbReference>
<dbReference type="OrthoDB" id="948250at2"/>
<comment type="caution">
    <text evidence="2">The sequence shown here is derived from an EMBL/GenBank/DDBJ whole genome shotgun (WGS) entry which is preliminary data.</text>
</comment>
<dbReference type="HOGENOM" id="CLU_013985_19_1_9"/>
<dbReference type="AlphaFoldDB" id="V9HQD9"/>
<dbReference type="InterPro" id="IPR016181">
    <property type="entry name" value="Acyl_CoA_acyltransferase"/>
</dbReference>
<sequence>MNIDINFVKIKDAKEIIEYCKQVGSETYNLSFGSEGLGISVSEEKRIILNFLQDKKSMMFVARHNGKIVGLASYRSMPRRFSHRADIGISILKDYWGNKIATRLIETMLDFAQNVARSKVISLEVATDNIRAIRLYEKFGFEKIGLFKKYFKVGDEFLNAYIMTLYL</sequence>